<dbReference type="InterPro" id="IPR036318">
    <property type="entry name" value="FAD-bd_PCMH-like_sf"/>
</dbReference>
<dbReference type="EMBL" id="BAABBO010000023">
    <property type="protein sequence ID" value="GAA3978899.1"/>
    <property type="molecule type" value="Genomic_DNA"/>
</dbReference>
<dbReference type="InterPro" id="IPR010031">
    <property type="entry name" value="FAD_lactone_oxidase-like"/>
</dbReference>
<dbReference type="Pfam" id="PF01565">
    <property type="entry name" value="FAD_binding_4"/>
    <property type="match status" value="1"/>
</dbReference>
<evidence type="ECO:0000256" key="1">
    <source>
        <dbReference type="ARBA" id="ARBA00022827"/>
    </source>
</evidence>
<dbReference type="InterPro" id="IPR006094">
    <property type="entry name" value="Oxid_FAD_bind_N"/>
</dbReference>
<keyword evidence="1" id="KW-0285">Flavoprotein</keyword>
<evidence type="ECO:0000313" key="3">
    <source>
        <dbReference type="EMBL" id="GAA3978899.1"/>
    </source>
</evidence>
<sequence length="444" mass="48829">MSEAYRSWGLDPQTPQKALRWGWRDAPATQMAGQQSVLPFGNGRSYGDSCLNTAGTLIDARGLDRFVALDTDTGVLTAEAGLTFQNILQHIVPRGWFLPVTPGTQFLTLGGAIANDVHGKNHHVAGTIGRHIKQFELLRSDGSRLVCSATQNAELFAATIGGLGLTGLILSAEIQLIRVDSAFMDVETIPFNGLEAFRSISADSASFDYTVAWLDCVSGGENFARGLFYRARHAAAIEADELLREKETGKGRVSIPFNFPAMALNGLSIKLFNELYYRSNSKKAARSAFSRDHYQPYFYPLDSIANWNRIYGSKGFYQCQFVVPAGSESLEAILRAIVDSGMGSFLAVLKEFGDLASPGLLSFPRPGLCLALDFSNRGLKSRTLIERIEQQVVEAGGAIYPAKDRLMSASAFRTFFPAHDQFSRWIDPAFSSDFWRRVSMETQL</sequence>
<dbReference type="SUPFAM" id="SSF56176">
    <property type="entry name" value="FAD-binding/transporter-associated domain-like"/>
    <property type="match status" value="1"/>
</dbReference>
<feature type="domain" description="FAD-binding PCMH-type" evidence="2">
    <location>
        <begin position="1"/>
        <end position="179"/>
    </location>
</feature>
<dbReference type="PANTHER" id="PTHR43762">
    <property type="entry name" value="L-GULONOLACTONE OXIDASE"/>
    <property type="match status" value="1"/>
</dbReference>
<dbReference type="InterPro" id="IPR016169">
    <property type="entry name" value="FAD-bd_PCMH_sub2"/>
</dbReference>
<comment type="caution">
    <text evidence="3">The sequence shown here is derived from an EMBL/GenBank/DDBJ whole genome shotgun (WGS) entry which is preliminary data.</text>
</comment>
<gene>
    <name evidence="3" type="ORF">GCM10022278_39340</name>
</gene>
<organism evidence="3 4">
    <name type="scientific">Allohahella marinimesophila</name>
    <dbReference type="NCBI Taxonomy" id="1054972"/>
    <lineage>
        <taxon>Bacteria</taxon>
        <taxon>Pseudomonadati</taxon>
        <taxon>Pseudomonadota</taxon>
        <taxon>Gammaproteobacteria</taxon>
        <taxon>Oceanospirillales</taxon>
        <taxon>Hahellaceae</taxon>
        <taxon>Allohahella</taxon>
    </lineage>
</organism>
<name>A0ABP7Q9M1_9GAMM</name>
<proteinExistence type="predicted"/>
<dbReference type="Proteomes" id="UP001501337">
    <property type="component" value="Unassembled WGS sequence"/>
</dbReference>
<dbReference type="PANTHER" id="PTHR43762:SF1">
    <property type="entry name" value="D-ARABINONO-1,4-LACTONE OXIDASE"/>
    <property type="match status" value="1"/>
</dbReference>
<accession>A0ABP7Q9M1</accession>
<dbReference type="InterPro" id="IPR016166">
    <property type="entry name" value="FAD-bd_PCMH"/>
</dbReference>
<dbReference type="Gene3D" id="3.30.465.10">
    <property type="match status" value="1"/>
</dbReference>
<reference evidence="4" key="1">
    <citation type="journal article" date="2019" name="Int. J. Syst. Evol. Microbiol.">
        <title>The Global Catalogue of Microorganisms (GCM) 10K type strain sequencing project: providing services to taxonomists for standard genome sequencing and annotation.</title>
        <authorList>
            <consortium name="The Broad Institute Genomics Platform"/>
            <consortium name="The Broad Institute Genome Sequencing Center for Infectious Disease"/>
            <person name="Wu L."/>
            <person name="Ma J."/>
        </authorList>
    </citation>
    <scope>NUCLEOTIDE SEQUENCE [LARGE SCALE GENOMIC DNA]</scope>
    <source>
        <strain evidence="4">JCM 17555</strain>
    </source>
</reference>
<protein>
    <submittedName>
        <fullName evidence="3">FAD-binding oxidoreductase</fullName>
    </submittedName>
</protein>
<dbReference type="PROSITE" id="PS51387">
    <property type="entry name" value="FAD_PCMH"/>
    <property type="match status" value="1"/>
</dbReference>
<keyword evidence="4" id="KW-1185">Reference proteome</keyword>
<dbReference type="RefSeq" id="WP_344809638.1">
    <property type="nucleotide sequence ID" value="NZ_BAABBO010000023.1"/>
</dbReference>
<keyword evidence="1" id="KW-0274">FAD</keyword>
<evidence type="ECO:0000259" key="2">
    <source>
        <dbReference type="PROSITE" id="PS51387"/>
    </source>
</evidence>
<evidence type="ECO:0000313" key="4">
    <source>
        <dbReference type="Proteomes" id="UP001501337"/>
    </source>
</evidence>